<organism evidence="2 3">
    <name type="scientific">Peribacillus simplex</name>
    <dbReference type="NCBI Taxonomy" id="1478"/>
    <lineage>
        <taxon>Bacteria</taxon>
        <taxon>Bacillati</taxon>
        <taxon>Bacillota</taxon>
        <taxon>Bacilli</taxon>
        <taxon>Bacillales</taxon>
        <taxon>Bacillaceae</taxon>
        <taxon>Peribacillus</taxon>
    </lineage>
</organism>
<protein>
    <recommendedName>
        <fullName evidence="1">Endospore appendages core domain-containing protein</fullName>
    </recommendedName>
</protein>
<dbReference type="EMBL" id="JAUCEY010000008">
    <property type="protein sequence ID" value="MDM5454294.1"/>
    <property type="molecule type" value="Genomic_DNA"/>
</dbReference>
<dbReference type="Pfam" id="PF13157">
    <property type="entry name" value="Enas"/>
    <property type="match status" value="1"/>
</dbReference>
<dbReference type="RefSeq" id="WP_289320638.1">
    <property type="nucleotide sequence ID" value="NZ_JAUCEY010000008.1"/>
</dbReference>
<accession>A0AAW7IG05</accession>
<gene>
    <name evidence="2" type="ORF">QUF89_19410</name>
</gene>
<dbReference type="AlphaFoldDB" id="A0AAW7IG05"/>
<reference evidence="2" key="1">
    <citation type="submission" date="2023-06" db="EMBL/GenBank/DDBJ databases">
        <title>Comparative genomics of Bacillaceae isolates and their secondary metabolite potential.</title>
        <authorList>
            <person name="Song L."/>
            <person name="Nielsen L.J."/>
            <person name="Mohite O."/>
            <person name="Xu X."/>
            <person name="Weber T."/>
            <person name="Kovacs A.T."/>
        </authorList>
    </citation>
    <scope>NUCLEOTIDE SEQUENCE</scope>
    <source>
        <strain evidence="2">D8_B_37</strain>
    </source>
</reference>
<evidence type="ECO:0000259" key="1">
    <source>
        <dbReference type="Pfam" id="PF13157"/>
    </source>
</evidence>
<comment type="caution">
    <text evidence="2">The sequence shown here is derived from an EMBL/GenBank/DDBJ whole genome shotgun (WGS) entry which is preliminary data.</text>
</comment>
<evidence type="ECO:0000313" key="2">
    <source>
        <dbReference type="EMBL" id="MDM5454294.1"/>
    </source>
</evidence>
<feature type="domain" description="Endospore appendages core" evidence="1">
    <location>
        <begin position="7"/>
        <end position="108"/>
    </location>
</feature>
<sequence length="113" mass="11515">MCFNDNCSPQAQIFQESISGNFNNATAAATTTTVWSAPAGAYFSGTFEIFNSASSPAATPVTATMTSTPAGALSATAGNSDTQSVDQPTDFAITVPAGASGKFCINLYKRVLA</sequence>
<dbReference type="Proteomes" id="UP001234602">
    <property type="component" value="Unassembled WGS sequence"/>
</dbReference>
<evidence type="ECO:0000313" key="3">
    <source>
        <dbReference type="Proteomes" id="UP001234602"/>
    </source>
</evidence>
<name>A0AAW7IG05_9BACI</name>
<proteinExistence type="predicted"/>
<dbReference type="InterPro" id="IPR025055">
    <property type="entry name" value="Ena_core"/>
</dbReference>